<dbReference type="SUPFAM" id="SSF75011">
    <property type="entry name" value="3-carboxy-cis,cis-mucoante lactonizing enzyme"/>
    <property type="match status" value="1"/>
</dbReference>
<dbReference type="SUPFAM" id="SSF63829">
    <property type="entry name" value="Calcium-dependent phosphotriesterase"/>
    <property type="match status" value="1"/>
</dbReference>
<name>A0A563U4A5_9SPHI</name>
<feature type="domain" description="DUF4394" evidence="2">
    <location>
        <begin position="290"/>
        <end position="505"/>
    </location>
</feature>
<accession>A0A563U4A5</accession>
<dbReference type="AlphaFoldDB" id="A0A563U4A5"/>
<dbReference type="InterPro" id="IPR015943">
    <property type="entry name" value="WD40/YVTN_repeat-like_dom_sf"/>
</dbReference>
<comment type="caution">
    <text evidence="3">The sequence shown here is derived from an EMBL/GenBank/DDBJ whole genome shotgun (WGS) entry which is preliminary data.</text>
</comment>
<evidence type="ECO:0000256" key="1">
    <source>
        <dbReference type="SAM" id="SignalP"/>
    </source>
</evidence>
<dbReference type="Proteomes" id="UP000318010">
    <property type="component" value="Unassembled WGS sequence"/>
</dbReference>
<evidence type="ECO:0000313" key="4">
    <source>
        <dbReference type="Proteomes" id="UP000318010"/>
    </source>
</evidence>
<dbReference type="PROSITE" id="PS51257">
    <property type="entry name" value="PROKAR_LIPOPROTEIN"/>
    <property type="match status" value="1"/>
</dbReference>
<feature type="signal peptide" evidence="1">
    <location>
        <begin position="1"/>
        <end position="26"/>
    </location>
</feature>
<organism evidence="3 4">
    <name type="scientific">Mucilaginibacter achroorhodeus</name>
    <dbReference type="NCBI Taxonomy" id="2599294"/>
    <lineage>
        <taxon>Bacteria</taxon>
        <taxon>Pseudomonadati</taxon>
        <taxon>Bacteroidota</taxon>
        <taxon>Sphingobacteriia</taxon>
        <taxon>Sphingobacteriales</taxon>
        <taxon>Sphingobacteriaceae</taxon>
        <taxon>Mucilaginibacter</taxon>
    </lineage>
</organism>
<reference evidence="3 4" key="1">
    <citation type="submission" date="2019-07" db="EMBL/GenBank/DDBJ databases">
        <authorList>
            <person name="Kim J."/>
        </authorList>
    </citation>
    <scope>NUCLEOTIDE SEQUENCE [LARGE SCALE GENOMIC DNA]</scope>
    <source>
        <strain evidence="3 4">MJ1a</strain>
    </source>
</reference>
<gene>
    <name evidence="3" type="ORF">FPZ42_11125</name>
</gene>
<dbReference type="Pfam" id="PF14339">
    <property type="entry name" value="DUF4394"/>
    <property type="match status" value="2"/>
</dbReference>
<keyword evidence="4" id="KW-1185">Reference proteome</keyword>
<sequence>MKIFNLYSKRLSLLCSAIIIILSASCKKDRVNVDPVDDQITGPDLAFFAITTDNQLLAVNAKNVSTITKQTPISGLQSGENILAIDFRPATGQLYGLGSSSRIYVINTENAAARAIGTTPFTPALDGTAAGFDFNPTVDRIRVVTNTGQNLRLNPETGLAAATDGKINGAAGATVTAAGYTGNQAGSSSTILYVIDPTNDKLYKQDPPNDGTLVEVGKLGTDVQQTGGFDISPDGKNALATLSSNNKWSLYSINLENGKATKIKNDFAASIRGIAIPTQPVAYAISSTNQLVIFNPSNPVPVTKAITGMAASESVLGIDFRPVNGQLYALGSTSRLYTINTSSGAATAIGTVPFTTLLSGTQFGFDFNPAVDRIRIVSNTGQNLRVNPDNGAIAAVDGVLSPGTPSVSAAAYTNNFAGTATTTLFDIDTQTNMLYKQDPPNSGTLVPVGPLGITASASNGFDIGGTSGTAYALLTVNGVTKVYTINLTTGAATAGATLAGDVKGFALGLGF</sequence>
<dbReference type="RefSeq" id="WP_146271337.1">
    <property type="nucleotide sequence ID" value="NZ_VOEI01000003.1"/>
</dbReference>
<dbReference type="Gene3D" id="2.130.10.10">
    <property type="entry name" value="YVTN repeat-like/Quinoprotein amine dehydrogenase"/>
    <property type="match status" value="1"/>
</dbReference>
<dbReference type="EMBL" id="VOEI01000003">
    <property type="protein sequence ID" value="TWR26171.1"/>
    <property type="molecule type" value="Genomic_DNA"/>
</dbReference>
<evidence type="ECO:0000313" key="3">
    <source>
        <dbReference type="EMBL" id="TWR26171.1"/>
    </source>
</evidence>
<evidence type="ECO:0000259" key="2">
    <source>
        <dbReference type="Pfam" id="PF14339"/>
    </source>
</evidence>
<dbReference type="OrthoDB" id="531718at2"/>
<proteinExistence type="predicted"/>
<feature type="chain" id="PRO_5022235932" evidence="1">
    <location>
        <begin position="27"/>
        <end position="511"/>
    </location>
</feature>
<dbReference type="InterPro" id="IPR025507">
    <property type="entry name" value="DUF4394"/>
</dbReference>
<keyword evidence="1" id="KW-0732">Signal</keyword>
<feature type="domain" description="DUF4394" evidence="2">
    <location>
        <begin position="55"/>
        <end position="275"/>
    </location>
</feature>
<protein>
    <submittedName>
        <fullName evidence="3">DUF4394 domain-containing protein</fullName>
    </submittedName>
</protein>